<keyword evidence="2" id="KW-0548">Nucleotidyltransferase</keyword>
<dbReference type="NCBIfam" id="TIGR00125">
    <property type="entry name" value="cyt_tran_rel"/>
    <property type="match status" value="1"/>
</dbReference>
<dbReference type="Gene3D" id="3.40.50.620">
    <property type="entry name" value="HUPs"/>
    <property type="match status" value="1"/>
</dbReference>
<dbReference type="InterPro" id="IPR050385">
    <property type="entry name" value="Archaeal_FAD_synthase"/>
</dbReference>
<evidence type="ECO:0000256" key="2">
    <source>
        <dbReference type="ARBA" id="ARBA00022695"/>
    </source>
</evidence>
<feature type="domain" description="Cytidyltransferase-like" evidence="3">
    <location>
        <begin position="34"/>
        <end position="163"/>
    </location>
</feature>
<comment type="caution">
    <text evidence="4">The sequence shown here is derived from an EMBL/GenBank/DDBJ whole genome shotgun (WGS) entry which is preliminary data.</text>
</comment>
<dbReference type="InterPro" id="IPR014729">
    <property type="entry name" value="Rossmann-like_a/b/a_fold"/>
</dbReference>
<evidence type="ECO:0000313" key="5">
    <source>
        <dbReference type="Proteomes" id="UP000177941"/>
    </source>
</evidence>
<dbReference type="AlphaFoldDB" id="A0A1G1X8T8"/>
<protein>
    <recommendedName>
        <fullName evidence="3">Cytidyltransferase-like domain-containing protein</fullName>
    </recommendedName>
</protein>
<evidence type="ECO:0000259" key="3">
    <source>
        <dbReference type="Pfam" id="PF01467"/>
    </source>
</evidence>
<dbReference type="Pfam" id="PF01467">
    <property type="entry name" value="CTP_transf_like"/>
    <property type="match status" value="1"/>
</dbReference>
<sequence length="168" mass="18870">MNDHLWRYDKILTIDQARQKAEELRNAGKKLVTVNGVFDLIQAGHLDFLEEAKQQGDILFVGINTDKSVRDKKGSSRPIIPQDQRAALLAALACVDYVVIMDGAYDEEPHGTFLPAIKSDIHVNGDDHGQAEIWIEYPKMQELGISAYTVKRRPNLSTSEIIEKIKAI</sequence>
<evidence type="ECO:0000256" key="1">
    <source>
        <dbReference type="ARBA" id="ARBA00022679"/>
    </source>
</evidence>
<dbReference type="PANTHER" id="PTHR43793:SF2">
    <property type="entry name" value="BIFUNCTIONAL PROTEIN HLDE"/>
    <property type="match status" value="1"/>
</dbReference>
<dbReference type="EMBL" id="MHHS01000033">
    <property type="protein sequence ID" value="OGY36465.1"/>
    <property type="molecule type" value="Genomic_DNA"/>
</dbReference>
<reference evidence="4 5" key="1">
    <citation type="journal article" date="2016" name="Nat. Commun.">
        <title>Thousands of microbial genomes shed light on interconnected biogeochemical processes in an aquifer system.</title>
        <authorList>
            <person name="Anantharaman K."/>
            <person name="Brown C.T."/>
            <person name="Hug L.A."/>
            <person name="Sharon I."/>
            <person name="Castelle C.J."/>
            <person name="Probst A.J."/>
            <person name="Thomas B.C."/>
            <person name="Singh A."/>
            <person name="Wilkins M.J."/>
            <person name="Karaoz U."/>
            <person name="Brodie E.L."/>
            <person name="Williams K.H."/>
            <person name="Hubbard S.S."/>
            <person name="Banfield J.F."/>
        </authorList>
    </citation>
    <scope>NUCLEOTIDE SEQUENCE [LARGE SCALE GENOMIC DNA]</scope>
</reference>
<dbReference type="SUPFAM" id="SSF52374">
    <property type="entry name" value="Nucleotidylyl transferase"/>
    <property type="match status" value="1"/>
</dbReference>
<gene>
    <name evidence="4" type="ORF">A3E36_00825</name>
</gene>
<evidence type="ECO:0000313" key="4">
    <source>
        <dbReference type="EMBL" id="OGY36465.1"/>
    </source>
</evidence>
<name>A0A1G1X8T8_9BACT</name>
<dbReference type="Proteomes" id="UP000177941">
    <property type="component" value="Unassembled WGS sequence"/>
</dbReference>
<dbReference type="PANTHER" id="PTHR43793">
    <property type="entry name" value="FAD SYNTHASE"/>
    <property type="match status" value="1"/>
</dbReference>
<dbReference type="GO" id="GO:0016779">
    <property type="term" value="F:nucleotidyltransferase activity"/>
    <property type="evidence" value="ECO:0007669"/>
    <property type="project" value="UniProtKB-KW"/>
</dbReference>
<dbReference type="InterPro" id="IPR004821">
    <property type="entry name" value="Cyt_trans-like"/>
</dbReference>
<proteinExistence type="predicted"/>
<accession>A0A1G1X8T8</accession>
<keyword evidence="1" id="KW-0808">Transferase</keyword>
<organism evidence="4 5">
    <name type="scientific">Candidatus Andersenbacteria bacterium RIFCSPHIGHO2_12_FULL_45_11b</name>
    <dbReference type="NCBI Taxonomy" id="1797282"/>
    <lineage>
        <taxon>Bacteria</taxon>
        <taxon>Candidatus Anderseniibacteriota</taxon>
    </lineage>
</organism>